<evidence type="ECO:0000259" key="6">
    <source>
        <dbReference type="Pfam" id="PF26168"/>
    </source>
</evidence>
<dbReference type="Pfam" id="PF00201">
    <property type="entry name" value="UDPGT"/>
    <property type="match status" value="1"/>
</dbReference>
<dbReference type="Proteomes" id="UP000811609">
    <property type="component" value="Chromosome 9"/>
</dbReference>
<dbReference type="Pfam" id="PF26168">
    <property type="entry name" value="Glyco_transf_N"/>
    <property type="match status" value="1"/>
</dbReference>
<dbReference type="Gene3D" id="3.40.50.2000">
    <property type="entry name" value="Glycogen Phosphorylase B"/>
    <property type="match status" value="2"/>
</dbReference>
<evidence type="ECO:0000256" key="1">
    <source>
        <dbReference type="ARBA" id="ARBA00009995"/>
    </source>
</evidence>
<proteinExistence type="inferred from homology"/>
<dbReference type="OrthoDB" id="5835829at2759"/>
<dbReference type="PROSITE" id="PS00375">
    <property type="entry name" value="UDPGT"/>
    <property type="match status" value="1"/>
</dbReference>
<evidence type="ECO:0000256" key="2">
    <source>
        <dbReference type="ARBA" id="ARBA00022676"/>
    </source>
</evidence>
<sequence length="493" mass="55159">MASQPHQLHFILFPLIARGHMIPMIDLAKMLAQRGVIVTMVIATLKVARLETSISRAIESGLQIHVIQLQFPCQEAGIPEGCDTVDTLLSLGLSTKFLTSTSLLQQPVEKLLEKLAPQPSCIISDMSFPWTADVARKFHIPRLPFSTVNCLTLLCLHNSHLHSMVLDGISSDSEYFVLPGLPDHFEFTKFQLSVPTDPEMIKFNEQMLAADLASYGVIVNTFREMEPAYVEGIRMAREAKVWCIGPVSLCNEDNMDKAKRGHNSAIEEHQCLTWLDAQEPCSVVYACLGSVCNLIPSQLVELGLGLEESNKPFIWVIRETKNSEELEKWILEDGFEERIKGRGLLIRGWAPQLLILSHPSVGGFLTHCGWNSSLEGICAGMPMVTWPHFGDQFMNEKLLVQILKIGVKVGVEDPLQLGEEEKMGVLVKKEDVKGAIDRLMDEGERREEMRKRGRELGEMAKRAVEDGGSSHMDMTQLIQDIMQDQQTGRIEST</sequence>
<dbReference type="EMBL" id="CM031817">
    <property type="protein sequence ID" value="KAG6640440.1"/>
    <property type="molecule type" value="Genomic_DNA"/>
</dbReference>
<dbReference type="InterPro" id="IPR058980">
    <property type="entry name" value="Glyco_transf_N"/>
</dbReference>
<organism evidence="7 9">
    <name type="scientific">Carya illinoinensis</name>
    <name type="common">Pecan</name>
    <dbReference type="NCBI Taxonomy" id="32201"/>
    <lineage>
        <taxon>Eukaryota</taxon>
        <taxon>Viridiplantae</taxon>
        <taxon>Streptophyta</taxon>
        <taxon>Embryophyta</taxon>
        <taxon>Tracheophyta</taxon>
        <taxon>Spermatophyta</taxon>
        <taxon>Magnoliopsida</taxon>
        <taxon>eudicotyledons</taxon>
        <taxon>Gunneridae</taxon>
        <taxon>Pentapetalae</taxon>
        <taxon>rosids</taxon>
        <taxon>fabids</taxon>
        <taxon>Fagales</taxon>
        <taxon>Juglandaceae</taxon>
        <taxon>Carya</taxon>
    </lineage>
</organism>
<keyword evidence="9" id="KW-1185">Reference proteome</keyword>
<evidence type="ECO:0000256" key="5">
    <source>
        <dbReference type="RuleBase" id="RU362057"/>
    </source>
</evidence>
<evidence type="ECO:0000256" key="4">
    <source>
        <dbReference type="RuleBase" id="RU003718"/>
    </source>
</evidence>
<dbReference type="FunFam" id="3.40.50.2000:FF:000071">
    <property type="entry name" value="Glycosyltransferase"/>
    <property type="match status" value="1"/>
</dbReference>
<reference evidence="8" key="2">
    <citation type="submission" date="2021-01" db="EMBL/GenBank/DDBJ databases">
        <authorList>
            <person name="Lovell J.T."/>
            <person name="Bentley N."/>
            <person name="Bhattarai G."/>
            <person name="Jenkins J.W."/>
            <person name="Sreedasyam A."/>
            <person name="Alarcon Y."/>
            <person name="Bock C."/>
            <person name="Boston L."/>
            <person name="Carlson J."/>
            <person name="Cervantes K."/>
            <person name="Clermont K."/>
            <person name="Krom N."/>
            <person name="Kubenka K."/>
            <person name="Mamidi S."/>
            <person name="Mattison C."/>
            <person name="Monteros M."/>
            <person name="Pisani C."/>
            <person name="Plott C."/>
            <person name="Rajasekar S."/>
            <person name="Rhein H.S."/>
            <person name="Rohla C."/>
            <person name="Song M."/>
            <person name="Hilaire R.S."/>
            <person name="Shu S."/>
            <person name="Wells L."/>
            <person name="Wang X."/>
            <person name="Webber J."/>
            <person name="Heerema R.J."/>
            <person name="Klein P."/>
            <person name="Conner P."/>
            <person name="Grauke L."/>
            <person name="Grimwood J."/>
            <person name="Schmutz J."/>
            <person name="Randall J.J."/>
        </authorList>
    </citation>
    <scope>NUCLEOTIDE SEQUENCE</scope>
    <source>
        <tissue evidence="8">Leaf</tissue>
    </source>
</reference>
<comment type="similarity">
    <text evidence="1 4">Belongs to the UDP-glycosyltransferase family.</text>
</comment>
<dbReference type="InterPro" id="IPR002213">
    <property type="entry name" value="UDP_glucos_trans"/>
</dbReference>
<feature type="domain" description="Glycosyltransferase N-terminal" evidence="6">
    <location>
        <begin position="10"/>
        <end position="247"/>
    </location>
</feature>
<dbReference type="PANTHER" id="PTHR48047">
    <property type="entry name" value="GLYCOSYLTRANSFERASE"/>
    <property type="match status" value="1"/>
</dbReference>
<dbReference type="InterPro" id="IPR035595">
    <property type="entry name" value="UDP_glycos_trans_CS"/>
</dbReference>
<evidence type="ECO:0000313" key="8">
    <source>
        <dbReference type="EMBL" id="KAG6693502.1"/>
    </source>
</evidence>
<dbReference type="SUPFAM" id="SSF53756">
    <property type="entry name" value="UDP-Glycosyltransferase/glycogen phosphorylase"/>
    <property type="match status" value="1"/>
</dbReference>
<dbReference type="CDD" id="cd03784">
    <property type="entry name" value="GT1_Gtf-like"/>
    <property type="match status" value="1"/>
</dbReference>
<accession>A0A8T1PIY8</accession>
<dbReference type="PANTHER" id="PTHR48047:SF229">
    <property type="entry name" value="UDP-GLYCOSYLTRANSFERASE 73C3-RELATED"/>
    <property type="match status" value="1"/>
</dbReference>
<comment type="caution">
    <text evidence="7">The sequence shown here is derived from an EMBL/GenBank/DDBJ whole genome shotgun (WGS) entry which is preliminary data.</text>
</comment>
<dbReference type="AlphaFoldDB" id="A0A8T1PIY8"/>
<evidence type="ECO:0000313" key="7">
    <source>
        <dbReference type="EMBL" id="KAG6640440.1"/>
    </source>
</evidence>
<dbReference type="EC" id="2.4.1.-" evidence="5"/>
<dbReference type="Proteomes" id="UP000811246">
    <property type="component" value="Chromosome 9"/>
</dbReference>
<dbReference type="FunFam" id="3.40.50.2000:FF:000047">
    <property type="entry name" value="Glycosyltransferase"/>
    <property type="match status" value="1"/>
</dbReference>
<evidence type="ECO:0000256" key="3">
    <source>
        <dbReference type="ARBA" id="ARBA00022679"/>
    </source>
</evidence>
<dbReference type="GO" id="GO:0035251">
    <property type="term" value="F:UDP-glucosyltransferase activity"/>
    <property type="evidence" value="ECO:0007669"/>
    <property type="project" value="TreeGrafter"/>
</dbReference>
<evidence type="ECO:0000313" key="9">
    <source>
        <dbReference type="Proteomes" id="UP000811609"/>
    </source>
</evidence>
<reference evidence="7" key="1">
    <citation type="submission" date="2020-12" db="EMBL/GenBank/DDBJ databases">
        <title>WGS assembly of Carya illinoinensis cv. Pawnee.</title>
        <authorList>
            <person name="Platts A."/>
            <person name="Shu S."/>
            <person name="Wright S."/>
            <person name="Barry K."/>
            <person name="Edger P."/>
            <person name="Pires J.C."/>
            <person name="Schmutz J."/>
        </authorList>
    </citation>
    <scope>NUCLEOTIDE SEQUENCE</scope>
    <source>
        <tissue evidence="7">Leaf</tissue>
    </source>
</reference>
<gene>
    <name evidence="7" type="ORF">CIPAW_09G003600</name>
    <name evidence="8" type="ORF">I3842_09G003700</name>
</gene>
<protein>
    <recommendedName>
        <fullName evidence="5">Glycosyltransferase</fullName>
        <ecNumber evidence="5">2.4.1.-</ecNumber>
    </recommendedName>
</protein>
<dbReference type="EMBL" id="CM031833">
    <property type="protein sequence ID" value="KAG6693502.1"/>
    <property type="molecule type" value="Genomic_DNA"/>
</dbReference>
<keyword evidence="3 4" id="KW-0808">Transferase</keyword>
<keyword evidence="2 4" id="KW-0328">Glycosyltransferase</keyword>
<name>A0A8T1PIY8_CARIL</name>